<comment type="caution">
    <text evidence="1">The sequence shown here is derived from an EMBL/GenBank/DDBJ whole genome shotgun (WGS) entry which is preliminary data.</text>
</comment>
<keyword evidence="2" id="KW-1185">Reference proteome</keyword>
<organism evidence="1 2">
    <name type="scientific">Smittium simulii</name>
    <dbReference type="NCBI Taxonomy" id="133385"/>
    <lineage>
        <taxon>Eukaryota</taxon>
        <taxon>Fungi</taxon>
        <taxon>Fungi incertae sedis</taxon>
        <taxon>Zoopagomycota</taxon>
        <taxon>Kickxellomycotina</taxon>
        <taxon>Harpellomycetes</taxon>
        <taxon>Harpellales</taxon>
        <taxon>Legeriomycetaceae</taxon>
        <taxon>Smittium</taxon>
    </lineage>
</organism>
<accession>A0A2T9YEV5</accession>
<sequence length="108" mass="12390">MVSVFALPNIENKDVETLEQMYHRLVKEKAEKGSEFRLLPSKNANKPQKIIADPSDEFMNFEQCTQKYGENRFYFGSDNCVTCICQEIRNIGYLCLRSPMACAPNSVN</sequence>
<dbReference type="AlphaFoldDB" id="A0A2T9YEV5"/>
<gene>
    <name evidence="1" type="ORF">BB561_004674</name>
</gene>
<protein>
    <submittedName>
        <fullName evidence="1">Uncharacterized protein</fullName>
    </submittedName>
</protein>
<name>A0A2T9YEV5_9FUNG</name>
<dbReference type="EMBL" id="MBFR01000234">
    <property type="protein sequence ID" value="PVU90872.1"/>
    <property type="molecule type" value="Genomic_DNA"/>
</dbReference>
<reference evidence="1 2" key="1">
    <citation type="journal article" date="2018" name="MBio">
        <title>Comparative Genomics Reveals the Core Gene Toolbox for the Fungus-Insect Symbiosis.</title>
        <authorList>
            <person name="Wang Y."/>
            <person name="Stata M."/>
            <person name="Wang W."/>
            <person name="Stajich J.E."/>
            <person name="White M.M."/>
            <person name="Moncalvo J.M."/>
        </authorList>
    </citation>
    <scope>NUCLEOTIDE SEQUENCE [LARGE SCALE GENOMIC DNA]</scope>
    <source>
        <strain evidence="1 2">SWE-8-4</strain>
    </source>
</reference>
<evidence type="ECO:0000313" key="1">
    <source>
        <dbReference type="EMBL" id="PVU90872.1"/>
    </source>
</evidence>
<proteinExistence type="predicted"/>
<dbReference type="Proteomes" id="UP000245383">
    <property type="component" value="Unassembled WGS sequence"/>
</dbReference>
<evidence type="ECO:0000313" key="2">
    <source>
        <dbReference type="Proteomes" id="UP000245383"/>
    </source>
</evidence>